<name>A0A5J4KWW9_9CHLR</name>
<protein>
    <submittedName>
        <fullName evidence="2">Uncharacterized protein</fullName>
    </submittedName>
</protein>
<feature type="transmembrane region" description="Helical" evidence="1">
    <location>
        <begin position="95"/>
        <end position="112"/>
    </location>
</feature>
<feature type="transmembrane region" description="Helical" evidence="1">
    <location>
        <begin position="63"/>
        <end position="83"/>
    </location>
</feature>
<organism evidence="2 3">
    <name type="scientific">Dictyobacter vulcani</name>
    <dbReference type="NCBI Taxonomy" id="2607529"/>
    <lineage>
        <taxon>Bacteria</taxon>
        <taxon>Bacillati</taxon>
        <taxon>Chloroflexota</taxon>
        <taxon>Ktedonobacteria</taxon>
        <taxon>Ktedonobacterales</taxon>
        <taxon>Dictyobacteraceae</taxon>
        <taxon>Dictyobacter</taxon>
    </lineage>
</organism>
<feature type="transmembrane region" description="Helical" evidence="1">
    <location>
        <begin position="7"/>
        <end position="26"/>
    </location>
</feature>
<dbReference type="EMBL" id="BKZW01000004">
    <property type="protein sequence ID" value="GER91642.1"/>
    <property type="molecule type" value="Genomic_DNA"/>
</dbReference>
<keyword evidence="3" id="KW-1185">Reference proteome</keyword>
<reference evidence="2 3" key="1">
    <citation type="submission" date="2019-10" db="EMBL/GenBank/DDBJ databases">
        <title>Dictyobacter vulcani sp. nov., within the class Ktedonobacteria, isolated from soil of volcanic Mt. Zao.</title>
        <authorList>
            <person name="Zheng Y."/>
            <person name="Wang C.M."/>
            <person name="Sakai Y."/>
            <person name="Abe K."/>
            <person name="Yokota A."/>
            <person name="Yabe S."/>
        </authorList>
    </citation>
    <scope>NUCLEOTIDE SEQUENCE [LARGE SCALE GENOMIC DNA]</scope>
    <source>
        <strain evidence="2 3">W12</strain>
    </source>
</reference>
<dbReference type="AlphaFoldDB" id="A0A5J4KWW9"/>
<gene>
    <name evidence="2" type="ORF">KDW_58040</name>
</gene>
<keyword evidence="1" id="KW-1133">Transmembrane helix</keyword>
<proteinExistence type="predicted"/>
<feature type="transmembrane region" description="Helical" evidence="1">
    <location>
        <begin position="32"/>
        <end position="51"/>
    </location>
</feature>
<accession>A0A5J4KWW9</accession>
<evidence type="ECO:0000313" key="2">
    <source>
        <dbReference type="EMBL" id="GER91642.1"/>
    </source>
</evidence>
<sequence length="120" mass="12991">MAIPMALATFATVVIPGLIFVGAFSVSVPAFIWGPLYQIGFVGYWFWGNLYQPKGIPTISTTILTPAGGYMSLGFFGTSIFPVAKSNAFQGIESMLLLIALALLVILVVSKLQQWRQAKM</sequence>
<dbReference type="Proteomes" id="UP000326912">
    <property type="component" value="Unassembled WGS sequence"/>
</dbReference>
<keyword evidence="1" id="KW-0812">Transmembrane</keyword>
<keyword evidence="1" id="KW-0472">Membrane</keyword>
<evidence type="ECO:0000313" key="3">
    <source>
        <dbReference type="Proteomes" id="UP000326912"/>
    </source>
</evidence>
<evidence type="ECO:0000256" key="1">
    <source>
        <dbReference type="SAM" id="Phobius"/>
    </source>
</evidence>
<comment type="caution">
    <text evidence="2">The sequence shown here is derived from an EMBL/GenBank/DDBJ whole genome shotgun (WGS) entry which is preliminary data.</text>
</comment>